<keyword evidence="21" id="KW-1185">Reference proteome</keyword>
<evidence type="ECO:0000256" key="8">
    <source>
        <dbReference type="ARBA" id="ARBA00022723"/>
    </source>
</evidence>
<comment type="catalytic activity">
    <reaction evidence="16 18">
        <text>L-threonyl-[protein] + FAD = FMN-L-threonyl-[protein] + AMP + H(+)</text>
        <dbReference type="Rhea" id="RHEA:36847"/>
        <dbReference type="Rhea" id="RHEA-COMP:11060"/>
        <dbReference type="Rhea" id="RHEA-COMP:11061"/>
        <dbReference type="ChEBI" id="CHEBI:15378"/>
        <dbReference type="ChEBI" id="CHEBI:30013"/>
        <dbReference type="ChEBI" id="CHEBI:57692"/>
        <dbReference type="ChEBI" id="CHEBI:74257"/>
        <dbReference type="ChEBI" id="CHEBI:456215"/>
        <dbReference type="EC" id="2.7.1.180"/>
    </reaction>
</comment>
<keyword evidence="4" id="KW-1003">Cell membrane</keyword>
<keyword evidence="5" id="KW-0997">Cell inner membrane</keyword>
<dbReference type="Gene3D" id="3.10.520.10">
    <property type="entry name" value="ApbE-like domains"/>
    <property type="match status" value="1"/>
</dbReference>
<feature type="binding site" evidence="19">
    <location>
        <position position="254"/>
    </location>
    <ligand>
        <name>Mg(2+)</name>
        <dbReference type="ChEBI" id="CHEBI:18420"/>
    </ligand>
</feature>
<dbReference type="InterPro" id="IPR003374">
    <property type="entry name" value="ApbE-like_sf"/>
</dbReference>
<dbReference type="InterPro" id="IPR024932">
    <property type="entry name" value="ApbE"/>
</dbReference>
<keyword evidence="7 18" id="KW-0808">Transferase</keyword>
<proteinExistence type="inferred from homology"/>
<evidence type="ECO:0000256" key="6">
    <source>
        <dbReference type="ARBA" id="ARBA00022630"/>
    </source>
</evidence>
<reference evidence="20 21" key="1">
    <citation type="submission" date="2019-03" db="EMBL/GenBank/DDBJ databases">
        <title>Genomic Encyclopedia of Type Strains, Phase IV (KMG-IV): sequencing the most valuable type-strain genomes for metagenomic binning, comparative biology and taxonomic classification.</title>
        <authorList>
            <person name="Goeker M."/>
        </authorList>
    </citation>
    <scope>NUCLEOTIDE SEQUENCE [LARGE SCALE GENOMIC DNA]</scope>
    <source>
        <strain evidence="20 21">DSM 23344</strain>
    </source>
</reference>
<evidence type="ECO:0000256" key="17">
    <source>
        <dbReference type="ARBA" id="ARBA00060485"/>
    </source>
</evidence>
<evidence type="ECO:0000256" key="7">
    <source>
        <dbReference type="ARBA" id="ARBA00022679"/>
    </source>
</evidence>
<protein>
    <recommendedName>
        <fullName evidence="3 18">FAD:protein FMN transferase</fullName>
        <ecNumber evidence="2 18">2.7.1.180</ecNumber>
    </recommendedName>
    <alternativeName>
        <fullName evidence="15 18">Flavin transferase</fullName>
    </alternativeName>
</protein>
<dbReference type="EMBL" id="SLWX01000007">
    <property type="protein sequence ID" value="TCO75720.1"/>
    <property type="molecule type" value="Genomic_DNA"/>
</dbReference>
<accession>A0A4V6NPE2</accession>
<evidence type="ECO:0000256" key="14">
    <source>
        <dbReference type="ARBA" id="ARBA00023288"/>
    </source>
</evidence>
<keyword evidence="8 18" id="KW-0479">Metal-binding</keyword>
<comment type="similarity">
    <text evidence="1 18">Belongs to the ApbE family.</text>
</comment>
<keyword evidence="6 18" id="KW-0285">Flavoprotein</keyword>
<name>A0A4V6NPE2_9GAMM</name>
<dbReference type="Pfam" id="PF02424">
    <property type="entry name" value="ApbE"/>
    <property type="match status" value="1"/>
</dbReference>
<evidence type="ECO:0000256" key="3">
    <source>
        <dbReference type="ARBA" id="ARBA00016337"/>
    </source>
</evidence>
<dbReference type="SUPFAM" id="SSF143631">
    <property type="entry name" value="ApbE-like"/>
    <property type="match status" value="1"/>
</dbReference>
<organism evidence="20 21">
    <name type="scientific">Chromatocurvus halotolerans</name>
    <dbReference type="NCBI Taxonomy" id="1132028"/>
    <lineage>
        <taxon>Bacteria</taxon>
        <taxon>Pseudomonadati</taxon>
        <taxon>Pseudomonadota</taxon>
        <taxon>Gammaproteobacteria</taxon>
        <taxon>Cellvibrionales</taxon>
        <taxon>Halieaceae</taxon>
        <taxon>Chromatocurvus</taxon>
    </lineage>
</organism>
<comment type="subcellular location">
    <subcellularLocation>
        <location evidence="17">Cell inner membrane</location>
        <topology evidence="17">Lipid-anchor</topology>
        <orientation evidence="17">Periplasmic side</orientation>
    </subcellularLocation>
</comment>
<keyword evidence="13" id="KW-0564">Palmitate</keyword>
<keyword evidence="11 18" id="KW-0460">Magnesium</keyword>
<keyword evidence="14 20" id="KW-0449">Lipoprotein</keyword>
<comment type="caution">
    <text evidence="20">The sequence shown here is derived from an EMBL/GenBank/DDBJ whole genome shotgun (WGS) entry which is preliminary data.</text>
</comment>
<evidence type="ECO:0000256" key="15">
    <source>
        <dbReference type="ARBA" id="ARBA00031306"/>
    </source>
</evidence>
<evidence type="ECO:0000256" key="1">
    <source>
        <dbReference type="ARBA" id="ARBA00008282"/>
    </source>
</evidence>
<dbReference type="Proteomes" id="UP000294980">
    <property type="component" value="Unassembled WGS sequence"/>
</dbReference>
<dbReference type="GO" id="GO:0005886">
    <property type="term" value="C:plasma membrane"/>
    <property type="evidence" value="ECO:0007669"/>
    <property type="project" value="UniProtKB-SubCell"/>
</dbReference>
<dbReference type="PANTHER" id="PTHR30040">
    <property type="entry name" value="THIAMINE BIOSYNTHESIS LIPOPROTEIN APBE"/>
    <property type="match status" value="1"/>
</dbReference>
<evidence type="ECO:0000256" key="12">
    <source>
        <dbReference type="ARBA" id="ARBA00023136"/>
    </source>
</evidence>
<dbReference type="GO" id="GO:0016740">
    <property type="term" value="F:transferase activity"/>
    <property type="evidence" value="ECO:0007669"/>
    <property type="project" value="UniProtKB-UniRule"/>
</dbReference>
<dbReference type="AlphaFoldDB" id="A0A4V6NPE2"/>
<evidence type="ECO:0000256" key="2">
    <source>
        <dbReference type="ARBA" id="ARBA00011955"/>
    </source>
</evidence>
<comment type="cofactor">
    <cofactor evidence="19">
        <name>Mg(2+)</name>
        <dbReference type="ChEBI" id="CHEBI:18420"/>
    </cofactor>
    <cofactor evidence="19">
        <name>Mn(2+)</name>
        <dbReference type="ChEBI" id="CHEBI:29035"/>
    </cofactor>
    <text evidence="19">Magnesium. Can also use manganese.</text>
</comment>
<feature type="binding site" evidence="19">
    <location>
        <position position="140"/>
    </location>
    <ligand>
        <name>Mg(2+)</name>
        <dbReference type="ChEBI" id="CHEBI:18420"/>
    </ligand>
</feature>
<dbReference type="PIRSF" id="PIRSF006268">
    <property type="entry name" value="ApbE"/>
    <property type="match status" value="1"/>
</dbReference>
<feature type="binding site" evidence="19">
    <location>
        <position position="258"/>
    </location>
    <ligand>
        <name>Mg(2+)</name>
        <dbReference type="ChEBI" id="CHEBI:18420"/>
    </ligand>
</feature>
<evidence type="ECO:0000256" key="16">
    <source>
        <dbReference type="ARBA" id="ARBA00048540"/>
    </source>
</evidence>
<dbReference type="PANTHER" id="PTHR30040:SF2">
    <property type="entry name" value="FAD:PROTEIN FMN TRANSFERASE"/>
    <property type="match status" value="1"/>
</dbReference>
<dbReference type="FunFam" id="3.10.520.10:FF:000001">
    <property type="entry name" value="FAD:protein FMN transferase"/>
    <property type="match status" value="1"/>
</dbReference>
<evidence type="ECO:0000313" key="20">
    <source>
        <dbReference type="EMBL" id="TCO75720.1"/>
    </source>
</evidence>
<dbReference type="GO" id="GO:0046872">
    <property type="term" value="F:metal ion binding"/>
    <property type="evidence" value="ECO:0007669"/>
    <property type="project" value="UniProtKB-UniRule"/>
</dbReference>
<evidence type="ECO:0000256" key="19">
    <source>
        <dbReference type="PIRSR" id="PIRSR006268-2"/>
    </source>
</evidence>
<evidence type="ECO:0000256" key="9">
    <source>
        <dbReference type="ARBA" id="ARBA00022729"/>
    </source>
</evidence>
<sequence length="307" mass="32782">MGTTWNVTYTGSVSPSRVKVDIESVLEAVNGSMSTYMADSEISRFNASNIGETSGVSSSFGDVLTAALAIGERSDGAYDVTVGPLVDLWGFGAGSEADWRMPTADQVAEAMARVGQDALVWDGDSSTLARRKPVQLDFSSIAKGYGVDRIAEILEKKGLSDFLVEVGGEMRVSGVSPRGDAWRIAIEEPVPGQRGVAEALELEDVAVATSGDYRNFFEYEGVRYSHTLDPRTGYPVTHNLVSVTVLHEHCMMADGWATALSVAGPEEAMRLAEANDLAVYLMVRNGDGVKSVVSPAFSARFGTMTSE</sequence>
<evidence type="ECO:0000256" key="11">
    <source>
        <dbReference type="ARBA" id="ARBA00022842"/>
    </source>
</evidence>
<keyword evidence="12" id="KW-0472">Membrane</keyword>
<evidence type="ECO:0000256" key="18">
    <source>
        <dbReference type="PIRNR" id="PIRNR006268"/>
    </source>
</evidence>
<evidence type="ECO:0000313" key="21">
    <source>
        <dbReference type="Proteomes" id="UP000294980"/>
    </source>
</evidence>
<dbReference type="RefSeq" id="WP_205686628.1">
    <property type="nucleotide sequence ID" value="NZ_QQSW01000009.1"/>
</dbReference>
<dbReference type="EC" id="2.7.1.180" evidence="2 18"/>
<evidence type="ECO:0000256" key="5">
    <source>
        <dbReference type="ARBA" id="ARBA00022519"/>
    </source>
</evidence>
<gene>
    <name evidence="20" type="ORF">EV688_107142</name>
</gene>
<keyword evidence="10 18" id="KW-0274">FAD</keyword>
<evidence type="ECO:0000256" key="4">
    <source>
        <dbReference type="ARBA" id="ARBA00022475"/>
    </source>
</evidence>
<evidence type="ECO:0000256" key="10">
    <source>
        <dbReference type="ARBA" id="ARBA00022827"/>
    </source>
</evidence>
<keyword evidence="9" id="KW-0732">Signal</keyword>
<evidence type="ECO:0000256" key="13">
    <source>
        <dbReference type="ARBA" id="ARBA00023139"/>
    </source>
</evidence>